<feature type="chain" id="PRO_5012485315" evidence="1">
    <location>
        <begin position="19"/>
        <end position="298"/>
    </location>
</feature>
<protein>
    <submittedName>
        <fullName evidence="3">Hemin-binding periplasmic protein HmuT</fullName>
    </submittedName>
</protein>
<dbReference type="EMBL" id="FWFK01000003">
    <property type="protein sequence ID" value="SLN39105.1"/>
    <property type="molecule type" value="Genomic_DNA"/>
</dbReference>
<dbReference type="InterPro" id="IPR050902">
    <property type="entry name" value="ABC_Transporter_SBP"/>
</dbReference>
<evidence type="ECO:0000313" key="3">
    <source>
        <dbReference type="EMBL" id="SLN39105.1"/>
    </source>
</evidence>
<dbReference type="AlphaFoldDB" id="A0A1X6Z3J3"/>
<evidence type="ECO:0000256" key="1">
    <source>
        <dbReference type="SAM" id="SignalP"/>
    </source>
</evidence>
<keyword evidence="4" id="KW-1185">Reference proteome</keyword>
<dbReference type="InterPro" id="IPR002491">
    <property type="entry name" value="ABC_transptr_periplasmic_BD"/>
</dbReference>
<name>A0A1X6Z3J3_9RHOB</name>
<organism evidence="3 4">
    <name type="scientific">Roseivivax jejudonensis</name>
    <dbReference type="NCBI Taxonomy" id="1529041"/>
    <lineage>
        <taxon>Bacteria</taxon>
        <taxon>Pseudomonadati</taxon>
        <taxon>Pseudomonadota</taxon>
        <taxon>Alphaproteobacteria</taxon>
        <taxon>Rhodobacterales</taxon>
        <taxon>Roseobacteraceae</taxon>
        <taxon>Roseivivax</taxon>
    </lineage>
</organism>
<gene>
    <name evidence="3" type="primary">hmuT</name>
    <name evidence="3" type="ORF">ROJ8625_01825</name>
</gene>
<dbReference type="PANTHER" id="PTHR30535">
    <property type="entry name" value="VITAMIN B12-BINDING PROTEIN"/>
    <property type="match status" value="1"/>
</dbReference>
<evidence type="ECO:0000259" key="2">
    <source>
        <dbReference type="PROSITE" id="PS50983"/>
    </source>
</evidence>
<feature type="domain" description="Fe/B12 periplasmic-binding" evidence="2">
    <location>
        <begin position="44"/>
        <end position="298"/>
    </location>
</feature>
<dbReference type="SUPFAM" id="SSF53807">
    <property type="entry name" value="Helical backbone' metal receptor"/>
    <property type="match status" value="1"/>
</dbReference>
<feature type="signal peptide" evidence="1">
    <location>
        <begin position="1"/>
        <end position="18"/>
    </location>
</feature>
<dbReference type="OrthoDB" id="9797736at2"/>
<reference evidence="3 4" key="1">
    <citation type="submission" date="2017-03" db="EMBL/GenBank/DDBJ databases">
        <authorList>
            <person name="Afonso C.L."/>
            <person name="Miller P.J."/>
            <person name="Scott M.A."/>
            <person name="Spackman E."/>
            <person name="Goraichik I."/>
            <person name="Dimitrov K.M."/>
            <person name="Suarez D.L."/>
            <person name="Swayne D.E."/>
        </authorList>
    </citation>
    <scope>NUCLEOTIDE SEQUENCE [LARGE SCALE GENOMIC DNA]</scope>
    <source>
        <strain evidence="3 4">CECT 8625</strain>
    </source>
</reference>
<dbReference type="RefSeq" id="WP_085791550.1">
    <property type="nucleotide sequence ID" value="NZ_FWFK01000003.1"/>
</dbReference>
<accession>A0A1X6Z3J3</accession>
<dbReference type="Gene3D" id="3.40.50.1980">
    <property type="entry name" value="Nitrogenase molybdenum iron protein domain"/>
    <property type="match status" value="2"/>
</dbReference>
<proteinExistence type="predicted"/>
<dbReference type="PROSITE" id="PS50983">
    <property type="entry name" value="FE_B12_PBP"/>
    <property type="match status" value="1"/>
</dbReference>
<sequence>MLRCIAAALLIVPSIAAADVIDVSNAAPYPDLFAPDSAPAERRDLVLLGDDMVEIAVALGAADRILARPADIDLPGLEDTPHVVRDWAGVEGIVAMRPGLVIGSNQRFETLLAGLERVGVETDLIDRILPAPEKVRRLAAHLGLAERGEALIAEIESAYTQAETVTRDDGAPLRILHASKQGAGGNFSAGGAQTAVDNLIARVGALNAAAEIGRDRYRPVTPEGMILMAPDVVIISEAELPAFGDIGGVWQDYPGLALTPAGRQERLIVMREMHVRNDAASSGIATVALSEALSEMFE</sequence>
<keyword evidence="1" id="KW-0732">Signal</keyword>
<dbReference type="PANTHER" id="PTHR30535:SF4">
    <property type="entry name" value="HEMIN-BINDING PERIPLASMIC PROTEIN HMUT"/>
    <property type="match status" value="1"/>
</dbReference>
<dbReference type="Proteomes" id="UP000193570">
    <property type="component" value="Unassembled WGS sequence"/>
</dbReference>
<dbReference type="Pfam" id="PF01497">
    <property type="entry name" value="Peripla_BP_2"/>
    <property type="match status" value="1"/>
</dbReference>
<evidence type="ECO:0000313" key="4">
    <source>
        <dbReference type="Proteomes" id="UP000193570"/>
    </source>
</evidence>